<evidence type="ECO:0000256" key="4">
    <source>
        <dbReference type="ARBA" id="ARBA00022840"/>
    </source>
</evidence>
<dbReference type="GO" id="GO:0005005">
    <property type="term" value="F:transmembrane-ephrin receptor activity"/>
    <property type="evidence" value="ECO:0007669"/>
    <property type="project" value="TreeGrafter"/>
</dbReference>
<dbReference type="GO" id="GO:0005524">
    <property type="term" value="F:ATP binding"/>
    <property type="evidence" value="ECO:0007669"/>
    <property type="project" value="UniProtKB-KW"/>
</dbReference>
<dbReference type="PANTHER" id="PTHR46877">
    <property type="entry name" value="EPH RECEPTOR A5"/>
    <property type="match status" value="1"/>
</dbReference>
<accession>A0A8C3RKS7</accession>
<dbReference type="GO" id="GO:0005886">
    <property type="term" value="C:plasma membrane"/>
    <property type="evidence" value="ECO:0007669"/>
    <property type="project" value="TreeGrafter"/>
</dbReference>
<reference evidence="10" key="2">
    <citation type="submission" date="2025-09" db="UniProtKB">
        <authorList>
            <consortium name="Ensembl"/>
        </authorList>
    </citation>
    <scope>IDENTIFICATION</scope>
</reference>
<keyword evidence="4" id="KW-0067">ATP-binding</keyword>
<name>A0A8C3RKS7_CHESE</name>
<evidence type="ECO:0000256" key="1">
    <source>
        <dbReference type="ARBA" id="ARBA00004167"/>
    </source>
</evidence>
<dbReference type="PANTHER" id="PTHR46877:SF10">
    <property type="entry name" value="EPHRIN TYPE-A RECEPTOR 6"/>
    <property type="match status" value="1"/>
</dbReference>
<dbReference type="CDD" id="cd00063">
    <property type="entry name" value="FN3"/>
    <property type="match status" value="1"/>
</dbReference>
<evidence type="ECO:0000256" key="3">
    <source>
        <dbReference type="ARBA" id="ARBA00022741"/>
    </source>
</evidence>
<evidence type="ECO:0000313" key="10">
    <source>
        <dbReference type="Ensembl" id="ENSCSRP00000000776.1"/>
    </source>
</evidence>
<dbReference type="Proteomes" id="UP000694403">
    <property type="component" value="Unplaced"/>
</dbReference>
<dbReference type="InterPro" id="IPR003961">
    <property type="entry name" value="FN3_dom"/>
</dbReference>
<evidence type="ECO:0000256" key="8">
    <source>
        <dbReference type="SAM" id="Phobius"/>
    </source>
</evidence>
<keyword evidence="2 8" id="KW-0812">Transmembrane</keyword>
<feature type="domain" description="Ephrin receptor transmembrane" evidence="9">
    <location>
        <begin position="80"/>
        <end position="110"/>
    </location>
</feature>
<dbReference type="Pfam" id="PF14575">
    <property type="entry name" value="EphA2_TM"/>
    <property type="match status" value="1"/>
</dbReference>
<evidence type="ECO:0000256" key="2">
    <source>
        <dbReference type="ARBA" id="ARBA00022692"/>
    </source>
</evidence>
<keyword evidence="11" id="KW-1185">Reference proteome</keyword>
<dbReference type="GO" id="GO:0030425">
    <property type="term" value="C:dendrite"/>
    <property type="evidence" value="ECO:0007669"/>
    <property type="project" value="TreeGrafter"/>
</dbReference>
<keyword evidence="6 8" id="KW-0472">Membrane</keyword>
<keyword evidence="3" id="KW-0547">Nucleotide-binding</keyword>
<protein>
    <recommendedName>
        <fullName evidence="9">Ephrin receptor transmembrane domain-containing protein</fullName>
    </recommendedName>
</protein>
<evidence type="ECO:0000256" key="5">
    <source>
        <dbReference type="ARBA" id="ARBA00022989"/>
    </source>
</evidence>
<reference evidence="10" key="1">
    <citation type="submission" date="2025-08" db="UniProtKB">
        <authorList>
            <consortium name="Ensembl"/>
        </authorList>
    </citation>
    <scope>IDENTIFICATION</scope>
</reference>
<dbReference type="GO" id="GO:0007411">
    <property type="term" value="P:axon guidance"/>
    <property type="evidence" value="ECO:0007669"/>
    <property type="project" value="TreeGrafter"/>
</dbReference>
<dbReference type="InterPro" id="IPR027936">
    <property type="entry name" value="Eph_TM"/>
</dbReference>
<evidence type="ECO:0000259" key="9">
    <source>
        <dbReference type="Pfam" id="PF14575"/>
    </source>
</evidence>
<dbReference type="Gene3D" id="3.30.200.20">
    <property type="entry name" value="Phosphorylase Kinase, domain 1"/>
    <property type="match status" value="1"/>
</dbReference>
<proteinExistence type="predicted"/>
<dbReference type="Ensembl" id="ENSCSRT00000000797.1">
    <property type="protein sequence ID" value="ENSCSRP00000000776.1"/>
    <property type="gene ID" value="ENSCSRG00000000625.1"/>
</dbReference>
<keyword evidence="7" id="KW-0675">Receptor</keyword>
<evidence type="ECO:0000313" key="11">
    <source>
        <dbReference type="Proteomes" id="UP000694403"/>
    </source>
</evidence>
<comment type="subcellular location">
    <subcellularLocation>
        <location evidence="1">Membrane</location>
        <topology evidence="1">Single-pass membrane protein</topology>
    </subcellularLocation>
</comment>
<evidence type="ECO:0000256" key="7">
    <source>
        <dbReference type="ARBA" id="ARBA00023170"/>
    </source>
</evidence>
<sequence length="136" mass="15508">MSSSPATKYIFHIRVRTAAGYSSYSQKFEFETGDESKSYRRDKSLLFTIILLLLLLQLSSILQNWAFLNMGPDFHTIVVLRFPGIKTYIDPDTYEDPSLAVHEFAKEIDPSRIRIERVIGAGKSMQACKNINNCLP</sequence>
<feature type="transmembrane region" description="Helical" evidence="8">
    <location>
        <begin position="45"/>
        <end position="66"/>
    </location>
</feature>
<evidence type="ECO:0000256" key="6">
    <source>
        <dbReference type="ARBA" id="ARBA00023136"/>
    </source>
</evidence>
<organism evidence="10 11">
    <name type="scientific">Chelydra serpentina</name>
    <name type="common">Snapping turtle</name>
    <name type="synonym">Testudo serpentina</name>
    <dbReference type="NCBI Taxonomy" id="8475"/>
    <lineage>
        <taxon>Eukaryota</taxon>
        <taxon>Metazoa</taxon>
        <taxon>Chordata</taxon>
        <taxon>Craniata</taxon>
        <taxon>Vertebrata</taxon>
        <taxon>Euteleostomi</taxon>
        <taxon>Archelosauria</taxon>
        <taxon>Testudinata</taxon>
        <taxon>Testudines</taxon>
        <taxon>Cryptodira</taxon>
        <taxon>Durocryptodira</taxon>
        <taxon>Americhelydia</taxon>
        <taxon>Chelydroidea</taxon>
        <taxon>Chelydridae</taxon>
        <taxon>Chelydra</taxon>
    </lineage>
</organism>
<dbReference type="AlphaFoldDB" id="A0A8C3RKS7"/>
<dbReference type="InterPro" id="IPR050449">
    <property type="entry name" value="Ephrin_rcpt_TKs"/>
</dbReference>
<keyword evidence="5 8" id="KW-1133">Transmembrane helix</keyword>